<keyword evidence="1" id="KW-0547">Nucleotide-binding</keyword>
<dbReference type="Proteomes" id="UP000316621">
    <property type="component" value="Chromosome 5"/>
</dbReference>
<dbReference type="EMBL" id="CM010719">
    <property type="protein sequence ID" value="RZC60990.1"/>
    <property type="molecule type" value="Genomic_DNA"/>
</dbReference>
<dbReference type="Gramene" id="RZC60990">
    <property type="protein sequence ID" value="RZC60990"/>
    <property type="gene ID" value="C5167_022738"/>
</dbReference>
<dbReference type="GO" id="GO:0016887">
    <property type="term" value="F:ATP hydrolysis activity"/>
    <property type="evidence" value="ECO:0007669"/>
    <property type="project" value="TreeGrafter"/>
</dbReference>
<dbReference type="Pfam" id="PF10431">
    <property type="entry name" value="ClpB_D2-small"/>
    <property type="match status" value="1"/>
</dbReference>
<keyword evidence="2" id="KW-0067">ATP-binding</keyword>
<dbReference type="PANTHER" id="PTHR11638">
    <property type="entry name" value="ATP-DEPENDENT CLP PROTEASE"/>
    <property type="match status" value="1"/>
</dbReference>
<dbReference type="OMA" id="DSVYCAR"/>
<dbReference type="GO" id="GO:0034605">
    <property type="term" value="P:cellular response to heat"/>
    <property type="evidence" value="ECO:0007669"/>
    <property type="project" value="TreeGrafter"/>
</dbReference>
<feature type="domain" description="Clp ATPase C-terminal" evidence="3">
    <location>
        <begin position="1"/>
        <end position="100"/>
    </location>
</feature>
<dbReference type="AlphaFoldDB" id="A0A4Y7JLT6"/>
<evidence type="ECO:0000256" key="1">
    <source>
        <dbReference type="ARBA" id="ARBA00022741"/>
    </source>
</evidence>
<evidence type="ECO:0000256" key="2">
    <source>
        <dbReference type="ARBA" id="ARBA00022840"/>
    </source>
</evidence>
<dbReference type="SMART" id="SM01086">
    <property type="entry name" value="ClpB_D2-small"/>
    <property type="match status" value="1"/>
</dbReference>
<dbReference type="PANTHER" id="PTHR11638:SF18">
    <property type="entry name" value="HEAT SHOCK PROTEIN 104"/>
    <property type="match status" value="1"/>
</dbReference>
<accession>A0A4Y7JLT6</accession>
<name>A0A4Y7JLT6_PAPSO</name>
<dbReference type="GO" id="GO:0005524">
    <property type="term" value="F:ATP binding"/>
    <property type="evidence" value="ECO:0007669"/>
    <property type="project" value="UniProtKB-KW"/>
</dbReference>
<evidence type="ECO:0000259" key="3">
    <source>
        <dbReference type="SMART" id="SM01086"/>
    </source>
</evidence>
<dbReference type="STRING" id="3469.A0A4Y7JLT6"/>
<keyword evidence="5" id="KW-1185">Reference proteome</keyword>
<reference evidence="4 5" key="1">
    <citation type="journal article" date="2018" name="Science">
        <title>The opium poppy genome and morphinan production.</title>
        <authorList>
            <person name="Guo L."/>
            <person name="Winzer T."/>
            <person name="Yang X."/>
            <person name="Li Y."/>
            <person name="Ning Z."/>
            <person name="He Z."/>
            <person name="Teodor R."/>
            <person name="Lu Y."/>
            <person name="Bowser T.A."/>
            <person name="Graham I.A."/>
            <person name="Ye K."/>
        </authorList>
    </citation>
    <scope>NUCLEOTIDE SEQUENCE [LARGE SCALE GENOMIC DNA]</scope>
    <source>
        <strain evidence="5">cv. HN1</strain>
        <tissue evidence="4">Leaves</tissue>
    </source>
</reference>
<dbReference type="InterPro" id="IPR050130">
    <property type="entry name" value="ClpA_ClpB"/>
</dbReference>
<organism evidence="4 5">
    <name type="scientific">Papaver somniferum</name>
    <name type="common">Opium poppy</name>
    <dbReference type="NCBI Taxonomy" id="3469"/>
    <lineage>
        <taxon>Eukaryota</taxon>
        <taxon>Viridiplantae</taxon>
        <taxon>Streptophyta</taxon>
        <taxon>Embryophyta</taxon>
        <taxon>Tracheophyta</taxon>
        <taxon>Spermatophyta</taxon>
        <taxon>Magnoliopsida</taxon>
        <taxon>Ranunculales</taxon>
        <taxon>Papaveraceae</taxon>
        <taxon>Papaveroideae</taxon>
        <taxon>Papaver</taxon>
    </lineage>
</organism>
<gene>
    <name evidence="4" type="ORF">C5167_022738</name>
</gene>
<protein>
    <recommendedName>
        <fullName evidence="3">Clp ATPase C-terminal domain-containing protein</fullName>
    </recommendedName>
</protein>
<proteinExistence type="predicted"/>
<evidence type="ECO:0000313" key="5">
    <source>
        <dbReference type="Proteomes" id="UP000316621"/>
    </source>
</evidence>
<dbReference type="InterPro" id="IPR019489">
    <property type="entry name" value="Clp_ATPase_C"/>
</dbReference>
<evidence type="ECO:0000313" key="4">
    <source>
        <dbReference type="EMBL" id="RZC60990.1"/>
    </source>
</evidence>
<dbReference type="Gene3D" id="1.10.8.60">
    <property type="match status" value="1"/>
</dbReference>
<dbReference type="GO" id="GO:0005737">
    <property type="term" value="C:cytoplasm"/>
    <property type="evidence" value="ECO:0007669"/>
    <property type="project" value="TreeGrafter"/>
</dbReference>
<sequence length="112" mass="12436">MKDVASRLAERAIALAVSDVALDIVLTEIYDPICDLLSNVLFQVAKSSLSILHVYGARIIRRWLEKKVVTKLSNMLLREKIDENSTVYIDASLDGAELTYQVEKNGGLKSVV</sequence>